<feature type="region of interest" description="Disordered" evidence="1">
    <location>
        <begin position="39"/>
        <end position="58"/>
    </location>
</feature>
<dbReference type="PANTHER" id="PTHR41532:SF1">
    <property type="entry name" value="FIXS PROTEIN"/>
    <property type="match status" value="1"/>
</dbReference>
<sequence length="58" mass="6409">MTTMLILIPLTFLLLLVAGAAFFWAVNHEQFDDLDSAGLLPLTDHAPERPEPPEEPPP</sequence>
<protein>
    <submittedName>
        <fullName evidence="2">Cytochrome oxidase maturation protein, cbb3-type</fullName>
    </submittedName>
</protein>
<dbReference type="EMBL" id="FONH01000001">
    <property type="protein sequence ID" value="SFE01613.1"/>
    <property type="molecule type" value="Genomic_DNA"/>
</dbReference>
<evidence type="ECO:0000313" key="2">
    <source>
        <dbReference type="EMBL" id="SFE01613.1"/>
    </source>
</evidence>
<dbReference type="AlphaFoldDB" id="A0A1I1X7B9"/>
<evidence type="ECO:0000256" key="1">
    <source>
        <dbReference type="SAM" id="MobiDB-lite"/>
    </source>
</evidence>
<organism evidence="2 3">
    <name type="scientific">Dyella marensis</name>
    <dbReference type="NCBI Taxonomy" id="500610"/>
    <lineage>
        <taxon>Bacteria</taxon>
        <taxon>Pseudomonadati</taxon>
        <taxon>Pseudomonadota</taxon>
        <taxon>Gammaproteobacteria</taxon>
        <taxon>Lysobacterales</taxon>
        <taxon>Rhodanobacteraceae</taxon>
        <taxon>Dyella</taxon>
    </lineage>
</organism>
<accession>A0A1I1X7B9</accession>
<dbReference type="Proteomes" id="UP000199477">
    <property type="component" value="Unassembled WGS sequence"/>
</dbReference>
<name>A0A1I1X7B9_9GAMM</name>
<dbReference type="PANTHER" id="PTHR41532">
    <property type="entry name" value="FIXS PROTEIN"/>
    <property type="match status" value="1"/>
</dbReference>
<dbReference type="RefSeq" id="WP_026634158.1">
    <property type="nucleotide sequence ID" value="NZ_FONH01000001.1"/>
</dbReference>
<proteinExistence type="predicted"/>
<reference evidence="3" key="1">
    <citation type="submission" date="2016-10" db="EMBL/GenBank/DDBJ databases">
        <authorList>
            <person name="Varghese N."/>
            <person name="Submissions S."/>
        </authorList>
    </citation>
    <scope>NUCLEOTIDE SEQUENCE [LARGE SCALE GENOMIC DNA]</scope>
    <source>
        <strain evidence="3">UNC178MFTsu3.1</strain>
    </source>
</reference>
<evidence type="ECO:0000313" key="3">
    <source>
        <dbReference type="Proteomes" id="UP000199477"/>
    </source>
</evidence>
<keyword evidence="3" id="KW-1185">Reference proteome</keyword>
<dbReference type="NCBIfam" id="TIGR00847">
    <property type="entry name" value="ccoS"/>
    <property type="match status" value="1"/>
</dbReference>
<dbReference type="STRING" id="500610.SAMN02799615_00100"/>
<gene>
    <name evidence="2" type="ORF">SAMN02799615_00100</name>
</gene>
<dbReference type="Pfam" id="PF03597">
    <property type="entry name" value="FixS"/>
    <property type="match status" value="1"/>
</dbReference>
<dbReference type="InterPro" id="IPR004714">
    <property type="entry name" value="Cyt_oxidase_maturation_cbb3"/>
</dbReference>